<proteinExistence type="inferred from homology"/>
<dbReference type="EMBL" id="WOGT01000009">
    <property type="protein sequence ID" value="MUN55845.1"/>
    <property type="molecule type" value="Genomic_DNA"/>
</dbReference>
<sequence>MSDTNGSNSNSTFGARAVAEGSGHQDLGHIHGEVVVGIDGSDQSYGALTWAVAEAKRRKVPVRLVTAYSLPVFTGTGFDSGYSVIDDKALEDGVTQILDEAHRRVEGDDVELRATVETGDASGILLELSKRAELIVVGSRSAKGFLGRLLGTVSTALPAKSHCPVVVVPLNWAKRHAEDATILQPSHGVAVGSDGSDQARIAILKAAEQAERMGVGLKLVNALAPFTGAVNWVPAAVDFEAMYREVEDLQNQAKEWISGFYPKLEVSAELIDGSPVKVLIEAGQEADMIVVGTRGRGGLTGMILGSTSQGVLHSSDNPVMIVPELEDERIDSAPRPGVVWG</sequence>
<dbReference type="PANTHER" id="PTHR46268">
    <property type="entry name" value="STRESS RESPONSE PROTEIN NHAX"/>
    <property type="match status" value="1"/>
</dbReference>
<keyword evidence="2" id="KW-0547">Nucleotide-binding</keyword>
<dbReference type="Proteomes" id="UP000462152">
    <property type="component" value="Unassembled WGS sequence"/>
</dbReference>
<dbReference type="AlphaFoldDB" id="A0A7K1LL42"/>
<evidence type="ECO:0000313" key="5">
    <source>
        <dbReference type="EMBL" id="MUN55845.1"/>
    </source>
</evidence>
<organism evidence="5 6">
    <name type="scientific">Rothia koreensis</name>
    <dbReference type="NCBI Taxonomy" id="592378"/>
    <lineage>
        <taxon>Bacteria</taxon>
        <taxon>Bacillati</taxon>
        <taxon>Actinomycetota</taxon>
        <taxon>Actinomycetes</taxon>
        <taxon>Micrococcales</taxon>
        <taxon>Micrococcaceae</taxon>
        <taxon>Rothia</taxon>
    </lineage>
</organism>
<dbReference type="Gene3D" id="3.40.50.620">
    <property type="entry name" value="HUPs"/>
    <property type="match status" value="2"/>
</dbReference>
<dbReference type="InterPro" id="IPR014729">
    <property type="entry name" value="Rossmann-like_a/b/a_fold"/>
</dbReference>
<evidence type="ECO:0000256" key="3">
    <source>
        <dbReference type="ARBA" id="ARBA00022840"/>
    </source>
</evidence>
<protein>
    <submittedName>
        <fullName evidence="5">Universal stress protein</fullName>
    </submittedName>
</protein>
<feature type="domain" description="UspA" evidence="4">
    <location>
        <begin position="189"/>
        <end position="323"/>
    </location>
</feature>
<evidence type="ECO:0000256" key="1">
    <source>
        <dbReference type="ARBA" id="ARBA00008791"/>
    </source>
</evidence>
<dbReference type="RefSeq" id="WP_129316151.1">
    <property type="nucleotide sequence ID" value="NZ_CP197643.1"/>
</dbReference>
<evidence type="ECO:0000313" key="6">
    <source>
        <dbReference type="Proteomes" id="UP000462152"/>
    </source>
</evidence>
<dbReference type="OrthoDB" id="267918at2"/>
<keyword evidence="6" id="KW-1185">Reference proteome</keyword>
<dbReference type="Pfam" id="PF00582">
    <property type="entry name" value="Usp"/>
    <property type="match status" value="2"/>
</dbReference>
<comment type="similarity">
    <text evidence="1">Belongs to the universal stress protein A family.</text>
</comment>
<dbReference type="GO" id="GO:0005524">
    <property type="term" value="F:ATP binding"/>
    <property type="evidence" value="ECO:0007669"/>
    <property type="project" value="UniProtKB-KW"/>
</dbReference>
<evidence type="ECO:0000259" key="4">
    <source>
        <dbReference type="Pfam" id="PF00582"/>
    </source>
</evidence>
<reference evidence="5 6" key="1">
    <citation type="submission" date="2019-12" db="EMBL/GenBank/DDBJ databases">
        <authorList>
            <person name="Li J."/>
            <person name="Shi Y."/>
            <person name="Xu G."/>
            <person name="Xiao D."/>
            <person name="Ran X."/>
        </authorList>
    </citation>
    <scope>NUCLEOTIDE SEQUENCE [LARGE SCALE GENOMIC DNA]</scope>
    <source>
        <strain evidence="5 6">JCM 15915</strain>
    </source>
</reference>
<keyword evidence="3" id="KW-0067">ATP-binding</keyword>
<feature type="domain" description="UspA" evidence="4">
    <location>
        <begin position="34"/>
        <end position="169"/>
    </location>
</feature>
<dbReference type="InterPro" id="IPR006016">
    <property type="entry name" value="UspA"/>
</dbReference>
<accession>A0A7K1LL42</accession>
<gene>
    <name evidence="5" type="ORF">GMA10_11605</name>
</gene>
<dbReference type="SUPFAM" id="SSF52402">
    <property type="entry name" value="Adenine nucleotide alpha hydrolases-like"/>
    <property type="match status" value="2"/>
</dbReference>
<comment type="caution">
    <text evidence="5">The sequence shown here is derived from an EMBL/GenBank/DDBJ whole genome shotgun (WGS) entry which is preliminary data.</text>
</comment>
<dbReference type="PRINTS" id="PR01438">
    <property type="entry name" value="UNVRSLSTRESS"/>
</dbReference>
<name>A0A7K1LL42_9MICC</name>
<dbReference type="InterPro" id="IPR006015">
    <property type="entry name" value="Universal_stress_UspA"/>
</dbReference>
<evidence type="ECO:0000256" key="2">
    <source>
        <dbReference type="ARBA" id="ARBA00022741"/>
    </source>
</evidence>
<dbReference type="PANTHER" id="PTHR46268:SF27">
    <property type="entry name" value="UNIVERSAL STRESS PROTEIN RV2623"/>
    <property type="match status" value="1"/>
</dbReference>